<dbReference type="PATRIC" id="fig|186479.3.peg.3026"/>
<dbReference type="PANTHER" id="PTHR43667:SF1">
    <property type="entry name" value="CYCLOPROPANE-FATTY-ACYL-PHOSPHOLIPID SYNTHASE"/>
    <property type="match status" value="1"/>
</dbReference>
<keyword evidence="5" id="KW-0443">Lipid metabolism</keyword>
<accession>A0A0P9D6W5</accession>
<dbReference type="GO" id="GO:0032259">
    <property type="term" value="P:methylation"/>
    <property type="evidence" value="ECO:0007669"/>
    <property type="project" value="UniProtKB-KW"/>
</dbReference>
<proteinExistence type="inferred from homology"/>
<protein>
    <recommendedName>
        <fullName evidence="8">Cyclopropane-fatty-acyl-phospholipid synthase</fullName>
    </recommendedName>
</protein>
<dbReference type="InterPro" id="IPR050723">
    <property type="entry name" value="CFA/CMAS"/>
</dbReference>
<sequence>MARDSIPAPVSVVWQHTVALIDRLFPPPRSFAVRLWDGTRLPALAPAFTLVLNHPGALRRMFAPPIELSLGEAFICGDFEIDGDIFAAVALFDDLAARQLSLRDLATVARDLLALPMPVAKSAGRGPARLHGALHSRERDRAAIQYHYDVGNDFYAAWLDARMQYSCAYFATGTEDLDTAQERKLDYICRKLHLKRGERLLDIGCGWGGLAMYAAERYGVSVLGITLSEQQAYYANAQIARAGLGARACVKLCDYRSIGAGWFDKIVSVGMFEHVGVCRLPHYFAHAYRLLKPGGLFLNHGIARRASLPAALAGTAACCAPRRASREAGWQRSLRRWLLGEGQFAQRYVFPDGELAPVSAVNLAAERVGFEVRDVENLREHYALTLRHWVSRLEARRHEVIAMSDEATYRTWRLYLAASAHGFERGIISVNQTLLSKADGGKSSLPLTRADLYVH</sequence>
<comment type="caution">
    <text evidence="6">The sequence shown here is derived from an EMBL/GenBank/DDBJ whole genome shotgun (WGS) entry which is preliminary data.</text>
</comment>
<dbReference type="GO" id="GO:0008610">
    <property type="term" value="P:lipid biosynthetic process"/>
    <property type="evidence" value="ECO:0007669"/>
    <property type="project" value="InterPro"/>
</dbReference>
<keyword evidence="7" id="KW-1185">Reference proteome</keyword>
<dbReference type="Gene3D" id="3.40.50.150">
    <property type="entry name" value="Vaccinia Virus protein VP39"/>
    <property type="match status" value="1"/>
</dbReference>
<dbReference type="PIRSF" id="PIRSF003085">
    <property type="entry name" value="CMAS"/>
    <property type="match status" value="1"/>
</dbReference>
<evidence type="ECO:0000256" key="5">
    <source>
        <dbReference type="ARBA" id="ARBA00023098"/>
    </source>
</evidence>
<evidence type="ECO:0000256" key="3">
    <source>
        <dbReference type="ARBA" id="ARBA00022679"/>
    </source>
</evidence>
<reference evidence="6 7" key="1">
    <citation type="submission" date="2015-09" db="EMBL/GenBank/DDBJ databases">
        <title>Draft genome sequence of Kouleothrix aurantiaca JCM 19913.</title>
        <authorList>
            <person name="Hemp J."/>
        </authorList>
    </citation>
    <scope>NUCLEOTIDE SEQUENCE [LARGE SCALE GENOMIC DNA]</scope>
    <source>
        <strain evidence="6 7">COM-B</strain>
    </source>
</reference>
<dbReference type="GO" id="GO:0008168">
    <property type="term" value="F:methyltransferase activity"/>
    <property type="evidence" value="ECO:0007669"/>
    <property type="project" value="UniProtKB-KW"/>
</dbReference>
<evidence type="ECO:0000313" key="6">
    <source>
        <dbReference type="EMBL" id="KPV54739.1"/>
    </source>
</evidence>
<gene>
    <name evidence="6" type="ORF">SE17_01795</name>
</gene>
<keyword evidence="3" id="KW-0808">Transferase</keyword>
<dbReference type="CDD" id="cd02440">
    <property type="entry name" value="AdoMet_MTases"/>
    <property type="match status" value="1"/>
</dbReference>
<dbReference type="AlphaFoldDB" id="A0A0P9D6W5"/>
<keyword evidence="2" id="KW-0489">Methyltransferase</keyword>
<keyword evidence="4" id="KW-0949">S-adenosyl-L-methionine</keyword>
<evidence type="ECO:0000256" key="4">
    <source>
        <dbReference type="ARBA" id="ARBA00022691"/>
    </source>
</evidence>
<dbReference type="PANTHER" id="PTHR43667">
    <property type="entry name" value="CYCLOPROPANE-FATTY-ACYL-PHOSPHOLIPID SYNTHASE"/>
    <property type="match status" value="1"/>
</dbReference>
<dbReference type="Proteomes" id="UP000050509">
    <property type="component" value="Unassembled WGS sequence"/>
</dbReference>
<dbReference type="SUPFAM" id="SSF53335">
    <property type="entry name" value="S-adenosyl-L-methionine-dependent methyltransferases"/>
    <property type="match status" value="1"/>
</dbReference>
<dbReference type="Pfam" id="PF02353">
    <property type="entry name" value="CMAS"/>
    <property type="match status" value="1"/>
</dbReference>
<evidence type="ECO:0000313" key="7">
    <source>
        <dbReference type="Proteomes" id="UP000050509"/>
    </source>
</evidence>
<comment type="similarity">
    <text evidence="1">Belongs to the CFA/CMAS family.</text>
</comment>
<organism evidence="6 7">
    <name type="scientific">Kouleothrix aurantiaca</name>
    <dbReference type="NCBI Taxonomy" id="186479"/>
    <lineage>
        <taxon>Bacteria</taxon>
        <taxon>Bacillati</taxon>
        <taxon>Chloroflexota</taxon>
        <taxon>Chloroflexia</taxon>
        <taxon>Chloroflexales</taxon>
        <taxon>Roseiflexineae</taxon>
        <taxon>Roseiflexaceae</taxon>
        <taxon>Kouleothrix</taxon>
    </lineage>
</organism>
<dbReference type="InterPro" id="IPR029063">
    <property type="entry name" value="SAM-dependent_MTases_sf"/>
</dbReference>
<evidence type="ECO:0008006" key="8">
    <source>
        <dbReference type="Google" id="ProtNLM"/>
    </source>
</evidence>
<name>A0A0P9D6W5_9CHLR</name>
<dbReference type="EMBL" id="LJCR01000018">
    <property type="protein sequence ID" value="KPV54739.1"/>
    <property type="molecule type" value="Genomic_DNA"/>
</dbReference>
<evidence type="ECO:0000256" key="2">
    <source>
        <dbReference type="ARBA" id="ARBA00022603"/>
    </source>
</evidence>
<evidence type="ECO:0000256" key="1">
    <source>
        <dbReference type="ARBA" id="ARBA00010815"/>
    </source>
</evidence>
<dbReference type="InterPro" id="IPR003333">
    <property type="entry name" value="CMAS"/>
</dbReference>